<evidence type="ECO:0000256" key="1">
    <source>
        <dbReference type="SAM" id="SignalP"/>
    </source>
</evidence>
<evidence type="ECO:0008006" key="4">
    <source>
        <dbReference type="Google" id="ProtNLM"/>
    </source>
</evidence>
<organism evidence="2 3">
    <name type="scientific">Kordiimonas sediminis</name>
    <dbReference type="NCBI Taxonomy" id="1735581"/>
    <lineage>
        <taxon>Bacteria</taxon>
        <taxon>Pseudomonadati</taxon>
        <taxon>Pseudomonadota</taxon>
        <taxon>Alphaproteobacteria</taxon>
        <taxon>Kordiimonadales</taxon>
        <taxon>Kordiimonadaceae</taxon>
        <taxon>Kordiimonas</taxon>
    </lineage>
</organism>
<keyword evidence="3" id="KW-1185">Reference proteome</keyword>
<dbReference type="InterPro" id="IPR005632">
    <property type="entry name" value="Chaperone_Skp"/>
</dbReference>
<gene>
    <name evidence="2" type="ORF">GCM10017044_24620</name>
</gene>
<dbReference type="InterPro" id="IPR024930">
    <property type="entry name" value="Skp_dom_sf"/>
</dbReference>
<feature type="chain" id="PRO_5037886299" description="OmpH family outer membrane protein" evidence="1">
    <location>
        <begin position="28"/>
        <end position="193"/>
    </location>
</feature>
<dbReference type="Gene3D" id="3.30.910.20">
    <property type="entry name" value="Skp domain"/>
    <property type="match status" value="1"/>
</dbReference>
<dbReference type="EMBL" id="BNCI01000002">
    <property type="protein sequence ID" value="GHF28472.1"/>
    <property type="molecule type" value="Genomic_DNA"/>
</dbReference>
<dbReference type="SMART" id="SM00935">
    <property type="entry name" value="OmpH"/>
    <property type="match status" value="1"/>
</dbReference>
<sequence>MFNFGKLLKKTALIAVAVAGFSTVAAAQILIVDDERVEREAAAYKDFNLQTGEYREQIVQLRQFISRGGQLEQQLGELEKQKSIIGNDKYEEEKRKLQTQAVAAQRNLAALEYFFDERRQEAMRQVERARQPVIRAILSEKKAQVIMLKRLVLGSAAGLDVTTEFIEKLDAELPAVSLTMPEKATPATAEENQ</sequence>
<dbReference type="AlphaFoldDB" id="A0A919E9W9"/>
<proteinExistence type="predicted"/>
<reference evidence="2" key="1">
    <citation type="journal article" date="2014" name="Int. J. Syst. Evol. Microbiol.">
        <title>Complete genome sequence of Corynebacterium casei LMG S-19264T (=DSM 44701T), isolated from a smear-ripened cheese.</title>
        <authorList>
            <consortium name="US DOE Joint Genome Institute (JGI-PGF)"/>
            <person name="Walter F."/>
            <person name="Albersmeier A."/>
            <person name="Kalinowski J."/>
            <person name="Ruckert C."/>
        </authorList>
    </citation>
    <scope>NUCLEOTIDE SEQUENCE</scope>
    <source>
        <strain evidence="2">KCTC 42590</strain>
    </source>
</reference>
<feature type="signal peptide" evidence="1">
    <location>
        <begin position="1"/>
        <end position="27"/>
    </location>
</feature>
<dbReference type="RefSeq" id="WP_191253388.1">
    <property type="nucleotide sequence ID" value="NZ_BNCI01000002.1"/>
</dbReference>
<reference evidence="2" key="2">
    <citation type="submission" date="2020-09" db="EMBL/GenBank/DDBJ databases">
        <authorList>
            <person name="Sun Q."/>
            <person name="Kim S."/>
        </authorList>
    </citation>
    <scope>NUCLEOTIDE SEQUENCE</scope>
    <source>
        <strain evidence="2">KCTC 42590</strain>
    </source>
</reference>
<dbReference type="Proteomes" id="UP000630923">
    <property type="component" value="Unassembled WGS sequence"/>
</dbReference>
<protein>
    <recommendedName>
        <fullName evidence="4">OmpH family outer membrane protein</fullName>
    </recommendedName>
</protein>
<comment type="caution">
    <text evidence="2">The sequence shown here is derived from an EMBL/GenBank/DDBJ whole genome shotgun (WGS) entry which is preliminary data.</text>
</comment>
<keyword evidence="1" id="KW-0732">Signal</keyword>
<accession>A0A919E9W9</accession>
<dbReference type="GO" id="GO:0051082">
    <property type="term" value="F:unfolded protein binding"/>
    <property type="evidence" value="ECO:0007669"/>
    <property type="project" value="InterPro"/>
</dbReference>
<dbReference type="SUPFAM" id="SSF111384">
    <property type="entry name" value="OmpH-like"/>
    <property type="match status" value="1"/>
</dbReference>
<name>A0A919E9W9_9PROT</name>
<evidence type="ECO:0000313" key="3">
    <source>
        <dbReference type="Proteomes" id="UP000630923"/>
    </source>
</evidence>
<evidence type="ECO:0000313" key="2">
    <source>
        <dbReference type="EMBL" id="GHF28472.1"/>
    </source>
</evidence>